<comment type="similarity">
    <text evidence="6">Belongs to the polygalacturonase-inhibiting protein family.</text>
</comment>
<protein>
    <recommendedName>
        <fullName evidence="8">Leucine-rich repeat-containing N-terminal plant-type domain-containing protein</fullName>
    </recommendedName>
</protein>
<evidence type="ECO:0000256" key="3">
    <source>
        <dbReference type="ARBA" id="ARBA00022729"/>
    </source>
</evidence>
<name>A0A5J9U5K7_9POAL</name>
<dbReference type="Gene3D" id="3.80.10.10">
    <property type="entry name" value="Ribonuclease Inhibitor"/>
    <property type="match status" value="1"/>
</dbReference>
<comment type="caution">
    <text evidence="9">The sequence shown here is derived from an EMBL/GenBank/DDBJ whole genome shotgun (WGS) entry which is preliminary data.</text>
</comment>
<dbReference type="PANTHER" id="PTHR48059:SF7">
    <property type="entry name" value="POLYGALACTURONASE INHIBITOR"/>
    <property type="match status" value="1"/>
</dbReference>
<organism evidence="9 10">
    <name type="scientific">Eragrostis curvula</name>
    <name type="common">weeping love grass</name>
    <dbReference type="NCBI Taxonomy" id="38414"/>
    <lineage>
        <taxon>Eukaryota</taxon>
        <taxon>Viridiplantae</taxon>
        <taxon>Streptophyta</taxon>
        <taxon>Embryophyta</taxon>
        <taxon>Tracheophyta</taxon>
        <taxon>Spermatophyta</taxon>
        <taxon>Magnoliopsida</taxon>
        <taxon>Liliopsida</taxon>
        <taxon>Poales</taxon>
        <taxon>Poaceae</taxon>
        <taxon>PACMAD clade</taxon>
        <taxon>Chloridoideae</taxon>
        <taxon>Eragrostideae</taxon>
        <taxon>Eragrostidinae</taxon>
        <taxon>Eragrostis</taxon>
    </lineage>
</organism>
<keyword evidence="4" id="KW-0677">Repeat</keyword>
<evidence type="ECO:0000256" key="2">
    <source>
        <dbReference type="ARBA" id="ARBA00022614"/>
    </source>
</evidence>
<dbReference type="InterPro" id="IPR013210">
    <property type="entry name" value="LRR_N_plant-typ"/>
</dbReference>
<dbReference type="Pfam" id="PF08263">
    <property type="entry name" value="LRRNT_2"/>
    <property type="match status" value="1"/>
</dbReference>
<dbReference type="Gramene" id="TVU18430">
    <property type="protein sequence ID" value="TVU18430"/>
    <property type="gene ID" value="EJB05_34531"/>
</dbReference>
<dbReference type="PANTHER" id="PTHR48059">
    <property type="entry name" value="POLYGALACTURONASE INHIBITOR 1"/>
    <property type="match status" value="1"/>
</dbReference>
<reference evidence="9 10" key="1">
    <citation type="journal article" date="2019" name="Sci. Rep.">
        <title>A high-quality genome of Eragrostis curvula grass provides insights into Poaceae evolution and supports new strategies to enhance forage quality.</title>
        <authorList>
            <person name="Carballo J."/>
            <person name="Santos B.A.C.M."/>
            <person name="Zappacosta D."/>
            <person name="Garbus I."/>
            <person name="Selva J.P."/>
            <person name="Gallo C.A."/>
            <person name="Diaz A."/>
            <person name="Albertini E."/>
            <person name="Caccamo M."/>
            <person name="Echenique V."/>
        </authorList>
    </citation>
    <scope>NUCLEOTIDE SEQUENCE [LARGE SCALE GENOMIC DNA]</scope>
    <source>
        <strain evidence="10">cv. Victoria</strain>
        <tissue evidence="9">Leaf</tissue>
    </source>
</reference>
<dbReference type="EMBL" id="RWGY01000029">
    <property type="protein sequence ID" value="TVU18430.1"/>
    <property type="molecule type" value="Genomic_DNA"/>
</dbReference>
<feature type="chain" id="PRO_5023914027" description="Leucine-rich repeat-containing N-terminal plant-type domain-containing protein" evidence="7">
    <location>
        <begin position="24"/>
        <end position="236"/>
    </location>
</feature>
<sequence length="236" mass="24881">MRMKMRSLVAVFLLSSLVAAASAAGKKDRCHAGDKAALLAVKAALSNPYHLASWTNDTTSCCTTSRPSPAPSLAKLTNLSFLTISYTGVSGPVPPFLGSLTNLAQLDLSFNSLTGSLPASLAALPNLYSIDVSRNRLTGSLPPLLFSKAPQVAYLRLSHNNLSGGVPAQFAAVSFAQVDLSRNAFTGDPSTALFGRVFTNEGHGIDYFFWLLNSGQANIPPVSTKMCAIAKAILLY</sequence>
<evidence type="ECO:0000313" key="9">
    <source>
        <dbReference type="EMBL" id="TVU18430.1"/>
    </source>
</evidence>
<gene>
    <name evidence="9" type="ORF">EJB05_34531</name>
</gene>
<dbReference type="InterPro" id="IPR032675">
    <property type="entry name" value="LRR_dom_sf"/>
</dbReference>
<feature type="signal peptide" evidence="7">
    <location>
        <begin position="1"/>
        <end position="23"/>
    </location>
</feature>
<evidence type="ECO:0000256" key="5">
    <source>
        <dbReference type="ARBA" id="ARBA00023180"/>
    </source>
</evidence>
<evidence type="ECO:0000256" key="1">
    <source>
        <dbReference type="ARBA" id="ARBA00004196"/>
    </source>
</evidence>
<dbReference type="InterPro" id="IPR001611">
    <property type="entry name" value="Leu-rich_rpt"/>
</dbReference>
<dbReference type="AlphaFoldDB" id="A0A5J9U5K7"/>
<comment type="subcellular location">
    <subcellularLocation>
        <location evidence="1">Cell envelope</location>
    </subcellularLocation>
</comment>
<evidence type="ECO:0000259" key="8">
    <source>
        <dbReference type="Pfam" id="PF08263"/>
    </source>
</evidence>
<evidence type="ECO:0000256" key="4">
    <source>
        <dbReference type="ARBA" id="ARBA00022737"/>
    </source>
</evidence>
<dbReference type="Pfam" id="PF00560">
    <property type="entry name" value="LRR_1"/>
    <property type="match status" value="3"/>
</dbReference>
<dbReference type="InterPro" id="IPR051848">
    <property type="entry name" value="PGIP"/>
</dbReference>
<evidence type="ECO:0000256" key="6">
    <source>
        <dbReference type="ARBA" id="ARBA00038043"/>
    </source>
</evidence>
<keyword evidence="3 7" id="KW-0732">Signal</keyword>
<keyword evidence="10" id="KW-1185">Reference proteome</keyword>
<keyword evidence="5" id="KW-0325">Glycoprotein</keyword>
<dbReference type="Proteomes" id="UP000324897">
    <property type="component" value="Chromosome 7"/>
</dbReference>
<feature type="non-terminal residue" evidence="9">
    <location>
        <position position="1"/>
    </location>
</feature>
<accession>A0A5J9U5K7</accession>
<keyword evidence="2" id="KW-0433">Leucine-rich repeat</keyword>
<dbReference type="PRINTS" id="PR00019">
    <property type="entry name" value="LEURICHRPT"/>
</dbReference>
<feature type="domain" description="Leucine-rich repeat-containing N-terminal plant-type" evidence="8">
    <location>
        <begin position="32"/>
        <end position="63"/>
    </location>
</feature>
<proteinExistence type="inferred from homology"/>
<evidence type="ECO:0000256" key="7">
    <source>
        <dbReference type="SAM" id="SignalP"/>
    </source>
</evidence>
<evidence type="ECO:0000313" key="10">
    <source>
        <dbReference type="Proteomes" id="UP000324897"/>
    </source>
</evidence>
<dbReference type="SUPFAM" id="SSF52058">
    <property type="entry name" value="L domain-like"/>
    <property type="match status" value="1"/>
</dbReference>
<dbReference type="FunFam" id="3.80.10.10:FF:000041">
    <property type="entry name" value="LRR receptor-like serine/threonine-protein kinase ERECTA"/>
    <property type="match status" value="1"/>
</dbReference>
<dbReference type="OrthoDB" id="676979at2759"/>